<evidence type="ECO:0000256" key="6">
    <source>
        <dbReference type="SAM" id="MobiDB-lite"/>
    </source>
</evidence>
<keyword evidence="8" id="KW-1185">Reference proteome</keyword>
<dbReference type="Pfam" id="PF15171">
    <property type="entry name" value="Spexin"/>
    <property type="match status" value="1"/>
</dbReference>
<dbReference type="Proteomes" id="UP000827986">
    <property type="component" value="Unassembled WGS sequence"/>
</dbReference>
<proteinExistence type="inferred from homology"/>
<evidence type="ECO:0000256" key="3">
    <source>
        <dbReference type="ARBA" id="ARBA00022525"/>
    </source>
</evidence>
<evidence type="ECO:0000256" key="2">
    <source>
        <dbReference type="ARBA" id="ARBA00006687"/>
    </source>
</evidence>
<protein>
    <submittedName>
        <fullName evidence="7">Uncharacterized protein</fullName>
    </submittedName>
</protein>
<name>A0A9D3WZB8_9SAUR</name>
<dbReference type="PANTHER" id="PTHR28590">
    <property type="entry name" value="SPEXIN"/>
    <property type="match status" value="1"/>
</dbReference>
<dbReference type="AlphaFoldDB" id="A0A9D3WZB8"/>
<dbReference type="GO" id="GO:0005576">
    <property type="term" value="C:extracellular region"/>
    <property type="evidence" value="ECO:0007669"/>
    <property type="project" value="UniProtKB-SubCell"/>
</dbReference>
<evidence type="ECO:0000313" key="7">
    <source>
        <dbReference type="EMBL" id="KAH1170914.1"/>
    </source>
</evidence>
<dbReference type="EMBL" id="JAHDVG010000483">
    <property type="protein sequence ID" value="KAH1170914.1"/>
    <property type="molecule type" value="Genomic_DNA"/>
</dbReference>
<keyword evidence="5" id="KW-0732">Signal</keyword>
<gene>
    <name evidence="7" type="ORF">KIL84_006532</name>
</gene>
<keyword evidence="3" id="KW-0964">Secreted</keyword>
<evidence type="ECO:0000256" key="4">
    <source>
        <dbReference type="ARBA" id="ARBA00022702"/>
    </source>
</evidence>
<comment type="similarity">
    <text evidence="2">Belongs to the spexin family.</text>
</comment>
<dbReference type="InterPro" id="IPR028126">
    <property type="entry name" value="Spexin"/>
</dbReference>
<evidence type="ECO:0000313" key="8">
    <source>
        <dbReference type="Proteomes" id="UP000827986"/>
    </source>
</evidence>
<reference evidence="7" key="1">
    <citation type="submission" date="2021-09" db="EMBL/GenBank/DDBJ databases">
        <title>The genome of Mauremys mutica provides insights into the evolution of semi-aquatic lifestyle.</title>
        <authorList>
            <person name="Gong S."/>
            <person name="Gao Y."/>
        </authorList>
    </citation>
    <scope>NUCLEOTIDE SEQUENCE</scope>
    <source>
        <strain evidence="7">MM-2020</strain>
        <tissue evidence="7">Muscle</tissue>
    </source>
</reference>
<comment type="caution">
    <text evidence="7">The sequence shown here is derived from an EMBL/GenBank/DDBJ whole genome shotgun (WGS) entry which is preliminary data.</text>
</comment>
<evidence type="ECO:0000256" key="5">
    <source>
        <dbReference type="ARBA" id="ARBA00022729"/>
    </source>
</evidence>
<feature type="region of interest" description="Disordered" evidence="6">
    <location>
        <begin position="50"/>
        <end position="77"/>
    </location>
</feature>
<dbReference type="GO" id="GO:0005184">
    <property type="term" value="F:neuropeptide hormone activity"/>
    <property type="evidence" value="ECO:0007669"/>
    <property type="project" value="InterPro"/>
</dbReference>
<keyword evidence="4" id="KW-0372">Hormone</keyword>
<organism evidence="7 8">
    <name type="scientific">Mauremys mutica</name>
    <name type="common">yellowpond turtle</name>
    <dbReference type="NCBI Taxonomy" id="74926"/>
    <lineage>
        <taxon>Eukaryota</taxon>
        <taxon>Metazoa</taxon>
        <taxon>Chordata</taxon>
        <taxon>Craniata</taxon>
        <taxon>Vertebrata</taxon>
        <taxon>Euteleostomi</taxon>
        <taxon>Archelosauria</taxon>
        <taxon>Testudinata</taxon>
        <taxon>Testudines</taxon>
        <taxon>Cryptodira</taxon>
        <taxon>Durocryptodira</taxon>
        <taxon>Testudinoidea</taxon>
        <taxon>Geoemydidae</taxon>
        <taxon>Geoemydinae</taxon>
        <taxon>Mauremys</taxon>
    </lineage>
</organism>
<comment type="subcellular location">
    <subcellularLocation>
        <location evidence="1">Secreted</location>
    </subcellularLocation>
</comment>
<sequence>MGLIQSPQRKSLSVSEEAEIVLTICPTLVKGLFGSRNRAPVHFCGGNEFQENESAPCSTQSTEYPTRKPGGGKAYSGKKGPFHKHNDVLSDSDRAHLYAICVDFLYSSSLNSLLKLFSSERVANQIFDSVWMIEESDSSRRAKMKTKTAVVCTCAILMVVFIVESRCAPKNKLIARNWGPQSMLYLKGRYGRRYASDSEEQYYKLDLEDLNAVLKSYKNSTPVKFMNIKRRLTAQNMDINYLE</sequence>
<accession>A0A9D3WZB8</accession>
<feature type="compositionally biased region" description="Polar residues" evidence="6">
    <location>
        <begin position="52"/>
        <end position="64"/>
    </location>
</feature>
<evidence type="ECO:0000256" key="1">
    <source>
        <dbReference type="ARBA" id="ARBA00004613"/>
    </source>
</evidence>
<dbReference type="PANTHER" id="PTHR28590:SF1">
    <property type="entry name" value="SPEXIN"/>
    <property type="match status" value="1"/>
</dbReference>